<evidence type="ECO:0000313" key="3">
    <source>
        <dbReference type="Proteomes" id="UP001642540"/>
    </source>
</evidence>
<dbReference type="Proteomes" id="UP001642540">
    <property type="component" value="Unassembled WGS sequence"/>
</dbReference>
<keyword evidence="3" id="KW-1185">Reference proteome</keyword>
<feature type="compositionally biased region" description="Low complexity" evidence="1">
    <location>
        <begin position="114"/>
        <end position="128"/>
    </location>
</feature>
<comment type="caution">
    <text evidence="2">The sequence shown here is derived from an EMBL/GenBank/DDBJ whole genome shotgun (WGS) entry which is preliminary data.</text>
</comment>
<feature type="region of interest" description="Disordered" evidence="1">
    <location>
        <begin position="112"/>
        <end position="139"/>
    </location>
</feature>
<accession>A0ABP1QG67</accession>
<name>A0ABP1QG67_9HEXA</name>
<feature type="compositionally biased region" description="Polar residues" evidence="1">
    <location>
        <begin position="129"/>
        <end position="139"/>
    </location>
</feature>
<dbReference type="EMBL" id="CAXLJM020000033">
    <property type="protein sequence ID" value="CAL8101841.1"/>
    <property type="molecule type" value="Genomic_DNA"/>
</dbReference>
<organism evidence="2 3">
    <name type="scientific">Orchesella dallaii</name>
    <dbReference type="NCBI Taxonomy" id="48710"/>
    <lineage>
        <taxon>Eukaryota</taxon>
        <taxon>Metazoa</taxon>
        <taxon>Ecdysozoa</taxon>
        <taxon>Arthropoda</taxon>
        <taxon>Hexapoda</taxon>
        <taxon>Collembola</taxon>
        <taxon>Entomobryomorpha</taxon>
        <taxon>Entomobryoidea</taxon>
        <taxon>Orchesellidae</taxon>
        <taxon>Orchesellinae</taxon>
        <taxon>Orchesella</taxon>
    </lineage>
</organism>
<reference evidence="2 3" key="1">
    <citation type="submission" date="2024-08" db="EMBL/GenBank/DDBJ databases">
        <authorList>
            <person name="Cucini C."/>
            <person name="Frati F."/>
        </authorList>
    </citation>
    <scope>NUCLEOTIDE SEQUENCE [LARGE SCALE GENOMIC DNA]</scope>
</reference>
<evidence type="ECO:0000256" key="1">
    <source>
        <dbReference type="SAM" id="MobiDB-lite"/>
    </source>
</evidence>
<gene>
    <name evidence="2" type="ORF">ODALV1_LOCUS10972</name>
</gene>
<feature type="compositionally biased region" description="Basic and acidic residues" evidence="1">
    <location>
        <begin position="22"/>
        <end position="35"/>
    </location>
</feature>
<evidence type="ECO:0000313" key="2">
    <source>
        <dbReference type="EMBL" id="CAL8101841.1"/>
    </source>
</evidence>
<protein>
    <submittedName>
        <fullName evidence="2">Uncharacterized protein</fullName>
    </submittedName>
</protein>
<feature type="region of interest" description="Disordered" evidence="1">
    <location>
        <begin position="21"/>
        <end position="64"/>
    </location>
</feature>
<sequence length="139" mass="15409">MFLSNKPARLTTAAKARLSTAHKLDNIDARKRSPDGHAGPPSPSEVIVFNNTNQSNGGNGRGGHVARTLPEVPQIEEIQQFLRDMWDRKMHEIKTQNLKVLWIKTDRDMKREGAAISGGSHSHVSGGSKQRNSPQHSRK</sequence>
<proteinExistence type="predicted"/>